<dbReference type="Proteomes" id="UP000438345">
    <property type="component" value="Chromosome"/>
</dbReference>
<protein>
    <submittedName>
        <fullName evidence="2">Uncharacterized protein</fullName>
    </submittedName>
</protein>
<evidence type="ECO:0000313" key="2">
    <source>
        <dbReference type="EMBL" id="QGZ88761.1"/>
    </source>
</evidence>
<evidence type="ECO:0000256" key="1">
    <source>
        <dbReference type="SAM" id="MobiDB-lite"/>
    </source>
</evidence>
<name>A0A857CZB9_MICAE</name>
<proteinExistence type="predicted"/>
<sequence>MVKSDRKKALGKETGVGRWEWGNGEMGKWGNGEMGKWGISAKTLTPQNPNTPKP</sequence>
<evidence type="ECO:0000313" key="3">
    <source>
        <dbReference type="Proteomes" id="UP000438345"/>
    </source>
</evidence>
<feature type="compositionally biased region" description="Gly residues" evidence="1">
    <location>
        <begin position="24"/>
        <end position="35"/>
    </location>
</feature>
<dbReference type="RefSeq" id="WP_158198872.1">
    <property type="nucleotide sequence ID" value="NZ_CP046973.1"/>
</dbReference>
<accession>A0A857CZB9</accession>
<feature type="region of interest" description="Disordered" evidence="1">
    <location>
        <begin position="1"/>
        <end position="54"/>
    </location>
</feature>
<organism evidence="2 3">
    <name type="scientific">Microcystis aeruginosa FD4</name>
    <dbReference type="NCBI Taxonomy" id="2686288"/>
    <lineage>
        <taxon>Bacteria</taxon>
        <taxon>Bacillati</taxon>
        <taxon>Cyanobacteriota</taxon>
        <taxon>Cyanophyceae</taxon>
        <taxon>Oscillatoriophycideae</taxon>
        <taxon>Chroococcales</taxon>
        <taxon>Microcystaceae</taxon>
        <taxon>Microcystis</taxon>
    </lineage>
</organism>
<gene>
    <name evidence="2" type="ORF">GQR42_03145</name>
</gene>
<dbReference type="EMBL" id="CP046973">
    <property type="protein sequence ID" value="QGZ88761.1"/>
    <property type="molecule type" value="Genomic_DNA"/>
</dbReference>
<dbReference type="AlphaFoldDB" id="A0A857CZB9"/>
<reference evidence="2 3" key="1">
    <citation type="submission" date="2019-12" db="EMBL/GenBank/DDBJ databases">
        <title>Complete genome sequence of Microcystis aeruginosa strain FD4.</title>
        <authorList>
            <person name="Urakawa H."/>
        </authorList>
    </citation>
    <scope>NUCLEOTIDE SEQUENCE [LARGE SCALE GENOMIC DNA]</scope>
    <source>
        <strain evidence="2 3">FD4</strain>
    </source>
</reference>